<name>A0AAU8A9A7_9FIRM</name>
<proteinExistence type="predicted"/>
<evidence type="ECO:0000313" key="3">
    <source>
        <dbReference type="EMBL" id="XCC62433.1"/>
    </source>
</evidence>
<keyword evidence="2" id="KW-0812">Transmembrane</keyword>
<feature type="transmembrane region" description="Helical" evidence="2">
    <location>
        <begin position="55"/>
        <end position="79"/>
    </location>
</feature>
<feature type="transmembrane region" description="Helical" evidence="2">
    <location>
        <begin position="178"/>
        <end position="196"/>
    </location>
</feature>
<evidence type="ECO:0008006" key="4">
    <source>
        <dbReference type="Google" id="ProtNLM"/>
    </source>
</evidence>
<dbReference type="EMBL" id="CP117826">
    <property type="protein sequence ID" value="XCC62433.1"/>
    <property type="molecule type" value="Genomic_DNA"/>
</dbReference>
<keyword evidence="2" id="KW-1133">Transmembrane helix</keyword>
<organism evidence="3">
    <name type="scientific">Christensenella massiliensis</name>
    <dbReference type="NCBI Taxonomy" id="1805714"/>
    <lineage>
        <taxon>Bacteria</taxon>
        <taxon>Bacillati</taxon>
        <taxon>Bacillota</taxon>
        <taxon>Clostridia</taxon>
        <taxon>Christensenellales</taxon>
        <taxon>Christensenellaceae</taxon>
        <taxon>Christensenella</taxon>
    </lineage>
</organism>
<keyword evidence="1" id="KW-0175">Coiled coil</keyword>
<evidence type="ECO:0000256" key="1">
    <source>
        <dbReference type="SAM" id="Coils"/>
    </source>
</evidence>
<feature type="coiled-coil region" evidence="1">
    <location>
        <begin position="205"/>
        <end position="246"/>
    </location>
</feature>
<feature type="transmembrane region" description="Helical" evidence="2">
    <location>
        <begin position="12"/>
        <end position="35"/>
    </location>
</feature>
<protein>
    <recommendedName>
        <fullName evidence="4">DUF998 domain-containing protein</fullName>
    </recommendedName>
</protein>
<feature type="transmembrane region" description="Helical" evidence="2">
    <location>
        <begin position="91"/>
        <end position="109"/>
    </location>
</feature>
<dbReference type="AlphaFoldDB" id="A0AAU8A9A7"/>
<accession>A0AAU8A9A7</accession>
<sequence length="260" mass="29561">MKNESFAYRWRLTGRIILYAVLSLAVIPVFTLIMGTQDNILLVSMSAMGNTSGNMHFWFILWTIVFCAYFAGFMGYLLMLTRNTHSKIRGFVYFAIAVLIVGNIIPFLPETFPGFAQLHNFCAQISSVSLAVSLMLFALTLRNSYTVLFKKTLIFVLIIWAVLIALMSLFGTRSITEMTGIILASVFLFVTLVRLYKEDNFDPVQSLKERDAQQAEEEAEKLAKRAEAVKKEYLKLEGEARRARIMADEAVRLAKHTKNR</sequence>
<reference evidence="3" key="1">
    <citation type="submission" date="2023-02" db="EMBL/GenBank/DDBJ databases">
        <title>Gut commensal Christensenella minuta modulates host metabolism via a new class of secondary bile acids.</title>
        <authorList>
            <person name="Liu C."/>
        </authorList>
    </citation>
    <scope>NUCLEOTIDE SEQUENCE</scope>
    <source>
        <strain evidence="3">CA70</strain>
    </source>
</reference>
<feature type="transmembrane region" description="Helical" evidence="2">
    <location>
        <begin position="121"/>
        <end position="141"/>
    </location>
</feature>
<keyword evidence="2" id="KW-0472">Membrane</keyword>
<evidence type="ECO:0000256" key="2">
    <source>
        <dbReference type="SAM" id="Phobius"/>
    </source>
</evidence>
<gene>
    <name evidence="3" type="ORF">PUP29_00370</name>
</gene>
<dbReference type="RefSeq" id="WP_353423543.1">
    <property type="nucleotide sequence ID" value="NZ_CP117826.1"/>
</dbReference>
<feature type="transmembrane region" description="Helical" evidence="2">
    <location>
        <begin position="153"/>
        <end position="172"/>
    </location>
</feature>